<dbReference type="GO" id="GO:0005576">
    <property type="term" value="C:extracellular region"/>
    <property type="evidence" value="ECO:0007669"/>
    <property type="project" value="UniProtKB-SubCell"/>
</dbReference>
<dbReference type="InterPro" id="IPR011049">
    <property type="entry name" value="Serralysin-like_metalloprot_C"/>
</dbReference>
<dbReference type="InterPro" id="IPR018511">
    <property type="entry name" value="Hemolysin-typ_Ca-bd_CS"/>
</dbReference>
<proteinExistence type="predicted"/>
<dbReference type="RefSeq" id="WP_420844807.1">
    <property type="nucleotide sequence ID" value="NZ_JAJUWU010000014.1"/>
</dbReference>
<reference evidence="3" key="1">
    <citation type="submission" date="2022-01" db="EMBL/GenBank/DDBJ databases">
        <title>Jiella avicenniae sp. nov., a novel endophytic bacterium isolated from bark of Avicennia marina.</title>
        <authorList>
            <person name="Tuo L."/>
        </authorList>
    </citation>
    <scope>NUCLEOTIDE SEQUENCE</scope>
    <source>
        <strain evidence="3">CBK1P-4</strain>
    </source>
</reference>
<dbReference type="Proteomes" id="UP001139035">
    <property type="component" value="Unassembled WGS sequence"/>
</dbReference>
<dbReference type="InterPro" id="IPR050557">
    <property type="entry name" value="RTX_toxin/Mannuronan_C5-epim"/>
</dbReference>
<evidence type="ECO:0000313" key="4">
    <source>
        <dbReference type="Proteomes" id="UP001139035"/>
    </source>
</evidence>
<dbReference type="PANTHER" id="PTHR38340:SF1">
    <property type="entry name" value="S-LAYER PROTEIN"/>
    <property type="match status" value="1"/>
</dbReference>
<dbReference type="PRINTS" id="PR00313">
    <property type="entry name" value="CABNDNGRPT"/>
</dbReference>
<sequence>QIGTDTLISVERVMGGTGNDVIHANFATWLIFGYDGEDTLYGGSGNTRLSGGIGNDKLFGLGGKDVLDGGAGNDLLEGGADADTFIFVNGFGKDTITDFDEFNSFEKIDLSAVTAITSFADLQANHLTQVGANAVITDGANTITLNNVLIADLDANDFIF</sequence>
<keyword evidence="4" id="KW-1185">Reference proteome</keyword>
<dbReference type="SUPFAM" id="SSF51120">
    <property type="entry name" value="beta-Roll"/>
    <property type="match status" value="1"/>
</dbReference>
<comment type="caution">
    <text evidence="3">The sequence shown here is derived from an EMBL/GenBank/DDBJ whole genome shotgun (WGS) entry which is preliminary data.</text>
</comment>
<comment type="subcellular location">
    <subcellularLocation>
        <location evidence="1">Secreted</location>
    </subcellularLocation>
</comment>
<evidence type="ECO:0000256" key="2">
    <source>
        <dbReference type="ARBA" id="ARBA00022525"/>
    </source>
</evidence>
<evidence type="ECO:0000313" key="3">
    <source>
        <dbReference type="EMBL" id="MCE7029018.1"/>
    </source>
</evidence>
<protein>
    <recommendedName>
        <fullName evidence="5">Hemolysin-type calcium-binding repeat-containing protein</fullName>
    </recommendedName>
</protein>
<dbReference type="PROSITE" id="PS00330">
    <property type="entry name" value="HEMOLYSIN_CALCIUM"/>
    <property type="match status" value="2"/>
</dbReference>
<feature type="non-terminal residue" evidence="3">
    <location>
        <position position="1"/>
    </location>
</feature>
<dbReference type="PANTHER" id="PTHR38340">
    <property type="entry name" value="S-LAYER PROTEIN"/>
    <property type="match status" value="1"/>
</dbReference>
<evidence type="ECO:0000256" key="1">
    <source>
        <dbReference type="ARBA" id="ARBA00004613"/>
    </source>
</evidence>
<keyword evidence="2" id="KW-0964">Secreted</keyword>
<evidence type="ECO:0008006" key="5">
    <source>
        <dbReference type="Google" id="ProtNLM"/>
    </source>
</evidence>
<dbReference type="Gene3D" id="2.150.10.10">
    <property type="entry name" value="Serralysin-like metalloprotease, C-terminal"/>
    <property type="match status" value="1"/>
</dbReference>
<dbReference type="GO" id="GO:0005509">
    <property type="term" value="F:calcium ion binding"/>
    <property type="evidence" value="ECO:0007669"/>
    <property type="project" value="InterPro"/>
</dbReference>
<organism evidence="3 4">
    <name type="scientific">Jiella avicenniae</name>
    <dbReference type="NCBI Taxonomy" id="2907202"/>
    <lineage>
        <taxon>Bacteria</taxon>
        <taxon>Pseudomonadati</taxon>
        <taxon>Pseudomonadota</taxon>
        <taxon>Alphaproteobacteria</taxon>
        <taxon>Hyphomicrobiales</taxon>
        <taxon>Aurantimonadaceae</taxon>
        <taxon>Jiella</taxon>
    </lineage>
</organism>
<dbReference type="Pfam" id="PF00353">
    <property type="entry name" value="HemolysinCabind"/>
    <property type="match status" value="3"/>
</dbReference>
<accession>A0A9X1P1Y0</accession>
<dbReference type="AlphaFoldDB" id="A0A9X1P1Y0"/>
<gene>
    <name evidence="3" type="ORF">LZD57_13550</name>
</gene>
<name>A0A9X1P1Y0_9HYPH</name>
<dbReference type="EMBL" id="JAJUWU010000014">
    <property type="protein sequence ID" value="MCE7029018.1"/>
    <property type="molecule type" value="Genomic_DNA"/>
</dbReference>
<dbReference type="InterPro" id="IPR001343">
    <property type="entry name" value="Hemolysn_Ca-bd"/>
</dbReference>